<dbReference type="InterPro" id="IPR035986">
    <property type="entry name" value="PKD_dom_sf"/>
</dbReference>
<reference evidence="11 12" key="1">
    <citation type="submission" date="2017-06" db="EMBL/GenBank/DDBJ databases">
        <authorList>
            <person name="Kim H.J."/>
            <person name="Triplett B.A."/>
        </authorList>
    </citation>
    <scope>NUCLEOTIDE SEQUENCE [LARGE SCALE GENOMIC DNA]</scope>
    <source>
        <strain evidence="11 12">DSM 19307</strain>
    </source>
</reference>
<dbReference type="InterPro" id="IPR008754">
    <property type="entry name" value="Peptidase_M43"/>
</dbReference>
<dbReference type="OrthoDB" id="6278496at2"/>
<evidence type="ECO:0000313" key="11">
    <source>
        <dbReference type="EMBL" id="SNT15242.1"/>
    </source>
</evidence>
<dbReference type="InterPro" id="IPR026444">
    <property type="entry name" value="Secre_tail"/>
</dbReference>
<evidence type="ECO:0000256" key="6">
    <source>
        <dbReference type="ARBA" id="ARBA00022833"/>
    </source>
</evidence>
<feature type="chain" id="PRO_5012444315" evidence="9">
    <location>
        <begin position="24"/>
        <end position="773"/>
    </location>
</feature>
<keyword evidence="4 9" id="KW-0732">Signal</keyword>
<name>A0A239KC21_EKHLU</name>
<dbReference type="PANTHER" id="PTHR47466">
    <property type="match status" value="1"/>
</dbReference>
<dbReference type="Gene3D" id="3.40.390.10">
    <property type="entry name" value="Collagenase (Catalytic Domain)"/>
    <property type="match status" value="1"/>
</dbReference>
<dbReference type="PANTHER" id="PTHR47466:SF1">
    <property type="entry name" value="METALLOPROTEASE MEP1 (AFU_ORTHOLOGUE AFUA_1G07730)-RELATED"/>
    <property type="match status" value="1"/>
</dbReference>
<keyword evidence="8" id="KW-1015">Disulfide bond</keyword>
<evidence type="ECO:0000256" key="9">
    <source>
        <dbReference type="SAM" id="SignalP"/>
    </source>
</evidence>
<evidence type="ECO:0000256" key="8">
    <source>
        <dbReference type="ARBA" id="ARBA00023157"/>
    </source>
</evidence>
<organism evidence="11 12">
    <name type="scientific">Ekhidna lutea</name>
    <dbReference type="NCBI Taxonomy" id="447679"/>
    <lineage>
        <taxon>Bacteria</taxon>
        <taxon>Pseudomonadati</taxon>
        <taxon>Bacteroidota</taxon>
        <taxon>Cytophagia</taxon>
        <taxon>Cytophagales</taxon>
        <taxon>Reichenbachiellaceae</taxon>
        <taxon>Ekhidna</taxon>
    </lineage>
</organism>
<comment type="similarity">
    <text evidence="1">Belongs to the peptidase M43B family.</text>
</comment>
<keyword evidence="2" id="KW-0645">Protease</keyword>
<feature type="signal peptide" evidence="9">
    <location>
        <begin position="1"/>
        <end position="23"/>
    </location>
</feature>
<dbReference type="InterPro" id="IPR024079">
    <property type="entry name" value="MetalloPept_cat_dom_sf"/>
</dbReference>
<dbReference type="CDD" id="cd00146">
    <property type="entry name" value="PKD"/>
    <property type="match status" value="1"/>
</dbReference>
<dbReference type="InterPro" id="IPR000601">
    <property type="entry name" value="PKD_dom"/>
</dbReference>
<feature type="domain" description="PKD" evidence="10">
    <location>
        <begin position="301"/>
        <end position="358"/>
    </location>
</feature>
<keyword evidence="3" id="KW-0479">Metal-binding</keyword>
<dbReference type="GO" id="GO:0046872">
    <property type="term" value="F:metal ion binding"/>
    <property type="evidence" value="ECO:0007669"/>
    <property type="project" value="UniProtKB-KW"/>
</dbReference>
<dbReference type="RefSeq" id="WP_089357239.1">
    <property type="nucleotide sequence ID" value="NZ_FZPD01000004.1"/>
</dbReference>
<keyword evidence="12" id="KW-1185">Reference proteome</keyword>
<dbReference type="GO" id="GO:0006508">
    <property type="term" value="P:proteolysis"/>
    <property type="evidence" value="ECO:0007669"/>
    <property type="project" value="UniProtKB-KW"/>
</dbReference>
<evidence type="ECO:0000256" key="3">
    <source>
        <dbReference type="ARBA" id="ARBA00022723"/>
    </source>
</evidence>
<evidence type="ECO:0000313" key="12">
    <source>
        <dbReference type="Proteomes" id="UP000198393"/>
    </source>
</evidence>
<dbReference type="GO" id="GO:0008237">
    <property type="term" value="F:metallopeptidase activity"/>
    <property type="evidence" value="ECO:0007669"/>
    <property type="project" value="UniProtKB-KW"/>
</dbReference>
<dbReference type="Proteomes" id="UP000198393">
    <property type="component" value="Unassembled WGS sequence"/>
</dbReference>
<evidence type="ECO:0000256" key="5">
    <source>
        <dbReference type="ARBA" id="ARBA00022801"/>
    </source>
</evidence>
<dbReference type="PROSITE" id="PS50093">
    <property type="entry name" value="PKD"/>
    <property type="match status" value="1"/>
</dbReference>
<keyword evidence="7" id="KW-0482">Metalloprotease</keyword>
<keyword evidence="5" id="KW-0378">Hydrolase</keyword>
<dbReference type="AlphaFoldDB" id="A0A239KC21"/>
<evidence type="ECO:0000256" key="7">
    <source>
        <dbReference type="ARBA" id="ARBA00023049"/>
    </source>
</evidence>
<dbReference type="SUPFAM" id="SSF49299">
    <property type="entry name" value="PKD domain"/>
    <property type="match status" value="1"/>
</dbReference>
<accession>A0A239KC21</accession>
<gene>
    <name evidence="11" type="ORF">SAMN05421640_2537</name>
</gene>
<dbReference type="Pfam" id="PF18962">
    <property type="entry name" value="Por_Secre_tail"/>
    <property type="match status" value="1"/>
</dbReference>
<evidence type="ECO:0000256" key="2">
    <source>
        <dbReference type="ARBA" id="ARBA00022670"/>
    </source>
</evidence>
<dbReference type="NCBIfam" id="TIGR04183">
    <property type="entry name" value="Por_Secre_tail"/>
    <property type="match status" value="1"/>
</dbReference>
<dbReference type="Gene3D" id="2.60.40.10">
    <property type="entry name" value="Immunoglobulins"/>
    <property type="match status" value="1"/>
</dbReference>
<dbReference type="EMBL" id="FZPD01000004">
    <property type="protein sequence ID" value="SNT15242.1"/>
    <property type="molecule type" value="Genomic_DNA"/>
</dbReference>
<sequence>MKALLIKITIGFIALLSSVKAHSQENHKTCGTILTEESQQLIADHLISPHRVRISSDPMRLAIKAHIIRKSDGTGGLSESQLTSALEKVNNFYGNAGLEFFLFGDIDYVDNDEFYDFNSDSEQALANERDVPNTINIYFANTVTSGSDPLCGYAYFPGNPDRILMDNSCTVNGTTLSHEIGHYLTLYHTHGKTNNGTTDELVDGSNCETAGDDVCDTPADPNLTGKVNSNCQYTGNLRDTNGDLYQPNTENVMSYAPQDCRRIFSTGQYSRAFSGYMSFRSYLNQKNYAADFGISQSIACAGEEVELTNMSLGNYESIEWRLPEASVASTTDENPRITYSSPGTYDVELTINGDDGGTDIKLLENAVKIIPQPSSPDASLEMGFEMEEIDEASLHSPGDTFSFSIENAGSESEQSFSMQFHGYENRNAVDYYLLSPLENPGEMDYVISFDYAFTYFSDGTSERIDEINILSKGCGPQKQVWSANGKTDATANAKSQSFVPKPAEWNHVETYVPFDPESNFVQLFIEAKNSNGNNFYIDNLQISYTSQIVIRSIAVTAEQCAGDQNGVIEVDASFNGNEISYSLDGENYQSSGLFEGLSAGDYEVFVKSGNDIISESVSVNVISQKPAKPSIIFSNNELRLLASAFEIEWYHNEVLIDDSGATKIPFAGNGDYYVIVRNKSGCENISDVFTVLGSEMPVSSVSVYPNPASEKIIIETVQGLEISIYDLTGRIFVEASIIKGITELSLNDMNEGVYLVRIISEDGIETKKIVIDH</sequence>
<keyword evidence="6" id="KW-0862">Zinc</keyword>
<evidence type="ECO:0000256" key="4">
    <source>
        <dbReference type="ARBA" id="ARBA00022729"/>
    </source>
</evidence>
<dbReference type="InterPro" id="IPR013783">
    <property type="entry name" value="Ig-like_fold"/>
</dbReference>
<protein>
    <submittedName>
        <fullName evidence="11">Por secretion system C-terminal sorting domain-containing protein</fullName>
    </submittedName>
</protein>
<dbReference type="SUPFAM" id="SSF55486">
    <property type="entry name" value="Metalloproteases ('zincins'), catalytic domain"/>
    <property type="match status" value="1"/>
</dbReference>
<evidence type="ECO:0000256" key="1">
    <source>
        <dbReference type="ARBA" id="ARBA00008721"/>
    </source>
</evidence>
<evidence type="ECO:0000259" key="10">
    <source>
        <dbReference type="PROSITE" id="PS50093"/>
    </source>
</evidence>
<proteinExistence type="inferred from homology"/>
<dbReference type="Pfam" id="PF05572">
    <property type="entry name" value="Peptidase_M43"/>
    <property type="match status" value="1"/>
</dbReference>